<keyword evidence="2" id="KW-1185">Reference proteome</keyword>
<comment type="caution">
    <text evidence="1">The sequence shown here is derived from an EMBL/GenBank/DDBJ whole genome shotgun (WGS) entry which is preliminary data.</text>
</comment>
<organism evidence="1 2">
    <name type="scientific">Henosepilachna vigintioctopunctata</name>
    <dbReference type="NCBI Taxonomy" id="420089"/>
    <lineage>
        <taxon>Eukaryota</taxon>
        <taxon>Metazoa</taxon>
        <taxon>Ecdysozoa</taxon>
        <taxon>Arthropoda</taxon>
        <taxon>Hexapoda</taxon>
        <taxon>Insecta</taxon>
        <taxon>Pterygota</taxon>
        <taxon>Neoptera</taxon>
        <taxon>Endopterygota</taxon>
        <taxon>Coleoptera</taxon>
        <taxon>Polyphaga</taxon>
        <taxon>Cucujiformia</taxon>
        <taxon>Coccinelloidea</taxon>
        <taxon>Coccinellidae</taxon>
        <taxon>Epilachninae</taxon>
        <taxon>Epilachnini</taxon>
        <taxon>Henosepilachna</taxon>
    </lineage>
</organism>
<dbReference type="EMBL" id="JARQZJ010000037">
    <property type="protein sequence ID" value="KAK9876585.1"/>
    <property type="molecule type" value="Genomic_DNA"/>
</dbReference>
<evidence type="ECO:0000313" key="2">
    <source>
        <dbReference type="Proteomes" id="UP001431783"/>
    </source>
</evidence>
<protein>
    <submittedName>
        <fullName evidence="1">Uncharacterized protein</fullName>
    </submittedName>
</protein>
<dbReference type="AlphaFoldDB" id="A0AAW1U6M6"/>
<sequence>MSFPICANKFWHPVAENFSDSFNINHPRSPGSKDCQNCSEISRKHRHAGLSLVNTVDAMIDILHEGFEGNDIFRRSNMDCSTRSCIGLCLIFSSGVSWIHKDSYANEPLFTDGLKMNITSLRANSV</sequence>
<evidence type="ECO:0000313" key="1">
    <source>
        <dbReference type="EMBL" id="KAK9876585.1"/>
    </source>
</evidence>
<gene>
    <name evidence="1" type="ORF">WA026_013964</name>
</gene>
<reference evidence="1 2" key="1">
    <citation type="submission" date="2023-03" db="EMBL/GenBank/DDBJ databases">
        <title>Genome insight into feeding habits of ladybird beetles.</title>
        <authorList>
            <person name="Li H.-S."/>
            <person name="Huang Y.-H."/>
            <person name="Pang H."/>
        </authorList>
    </citation>
    <scope>NUCLEOTIDE SEQUENCE [LARGE SCALE GENOMIC DNA]</scope>
    <source>
        <strain evidence="1">SYSU_2023b</strain>
        <tissue evidence="1">Whole body</tissue>
    </source>
</reference>
<dbReference type="Proteomes" id="UP001431783">
    <property type="component" value="Unassembled WGS sequence"/>
</dbReference>
<proteinExistence type="predicted"/>
<accession>A0AAW1U6M6</accession>
<name>A0AAW1U6M6_9CUCU</name>